<dbReference type="AlphaFoldDB" id="A0A6B3NID4"/>
<keyword evidence="2" id="KW-0812">Transmembrane</keyword>
<sequence length="453" mass="50439">MSSPGNHEALPPKAQSSIKIEVTAKTSQSELLEGLHLWQRWGLLSDTQIRLELTTKADHPQLLKGLDVLLRLGLVDQALVKELCREHFTSPLPPPIAAPTVSVKQSQIDSTTESALEESTAITRQRVTQPPNRIAQRLQSLQTEFSLRWLLFLGVFMVVVSSGVLAASQWANFPAAGQYGVLLGYTLCFWGVSYWSRGQNNLPLTSKTLQIVALLLVPVNFWAMDGFGLWHNWRDLMVLICATAALSAITFFNQKLKPPLVVLSTNEDTGQLKSKKPSALGSVLLAFAVNYLGLSFLHWGWSLPGFPIAAVYLGIGATIATYYWQYRRRNFVLSLDIYAVAIIVYGLGVLLFRAIFVAGVELQQLGLAIGTCGWFLSWLSNQNQELYQTRVNEGRRQEAGGRRQKAGGRRQKAGGRRQEAEGRRQEAEGRRQEAGGRRQEAEGRRQKAEGRRQ</sequence>
<feature type="non-terminal residue" evidence="3">
    <location>
        <position position="453"/>
    </location>
</feature>
<evidence type="ECO:0008006" key="4">
    <source>
        <dbReference type="Google" id="ProtNLM"/>
    </source>
</evidence>
<dbReference type="EMBL" id="JAAHFQ010000529">
    <property type="protein sequence ID" value="NER30322.1"/>
    <property type="molecule type" value="Genomic_DNA"/>
</dbReference>
<feature type="transmembrane region" description="Helical" evidence="2">
    <location>
        <begin position="305"/>
        <end position="324"/>
    </location>
</feature>
<feature type="transmembrane region" description="Helical" evidence="2">
    <location>
        <begin position="208"/>
        <end position="230"/>
    </location>
</feature>
<comment type="caution">
    <text evidence="3">The sequence shown here is derived from an EMBL/GenBank/DDBJ whole genome shotgun (WGS) entry which is preliminary data.</text>
</comment>
<feature type="transmembrane region" description="Helical" evidence="2">
    <location>
        <begin position="279"/>
        <end position="299"/>
    </location>
</feature>
<feature type="transmembrane region" description="Helical" evidence="2">
    <location>
        <begin position="331"/>
        <end position="356"/>
    </location>
</feature>
<feature type="transmembrane region" description="Helical" evidence="2">
    <location>
        <begin position="176"/>
        <end position="196"/>
    </location>
</feature>
<name>A0A6B3NID4_9CYAN</name>
<gene>
    <name evidence="3" type="ORF">F6J89_22525</name>
</gene>
<keyword evidence="2" id="KW-1133">Transmembrane helix</keyword>
<accession>A0A6B3NID4</accession>
<feature type="compositionally biased region" description="Basic residues" evidence="1">
    <location>
        <begin position="402"/>
        <end position="415"/>
    </location>
</feature>
<evidence type="ECO:0000313" key="3">
    <source>
        <dbReference type="EMBL" id="NER30322.1"/>
    </source>
</evidence>
<evidence type="ECO:0000256" key="2">
    <source>
        <dbReference type="SAM" id="Phobius"/>
    </source>
</evidence>
<feature type="compositionally biased region" description="Basic and acidic residues" evidence="1">
    <location>
        <begin position="416"/>
        <end position="453"/>
    </location>
</feature>
<keyword evidence="2" id="KW-0472">Membrane</keyword>
<protein>
    <recommendedName>
        <fullName evidence="4">DUF2157 domain-containing protein</fullName>
    </recommendedName>
</protein>
<feature type="transmembrane region" description="Helical" evidence="2">
    <location>
        <begin position="149"/>
        <end position="170"/>
    </location>
</feature>
<organism evidence="3">
    <name type="scientific">Symploca sp. SIO1C4</name>
    <dbReference type="NCBI Taxonomy" id="2607765"/>
    <lineage>
        <taxon>Bacteria</taxon>
        <taxon>Bacillati</taxon>
        <taxon>Cyanobacteriota</taxon>
        <taxon>Cyanophyceae</taxon>
        <taxon>Coleofasciculales</taxon>
        <taxon>Coleofasciculaceae</taxon>
        <taxon>Symploca</taxon>
    </lineage>
</organism>
<proteinExistence type="predicted"/>
<evidence type="ECO:0000256" key="1">
    <source>
        <dbReference type="SAM" id="MobiDB-lite"/>
    </source>
</evidence>
<feature type="region of interest" description="Disordered" evidence="1">
    <location>
        <begin position="391"/>
        <end position="453"/>
    </location>
</feature>
<feature type="transmembrane region" description="Helical" evidence="2">
    <location>
        <begin position="236"/>
        <end position="253"/>
    </location>
</feature>
<feature type="compositionally biased region" description="Basic and acidic residues" evidence="1">
    <location>
        <begin position="392"/>
        <end position="401"/>
    </location>
</feature>
<reference evidence="3" key="1">
    <citation type="submission" date="2019-11" db="EMBL/GenBank/DDBJ databases">
        <title>Genomic insights into an expanded diversity of filamentous marine cyanobacteria reveals the extraordinary biosynthetic potential of Moorea and Okeania.</title>
        <authorList>
            <person name="Ferreira Leao T."/>
            <person name="Wang M."/>
            <person name="Moss N."/>
            <person name="Da Silva R."/>
            <person name="Sanders J."/>
            <person name="Nurk S."/>
            <person name="Gurevich A."/>
            <person name="Humphrey G."/>
            <person name="Reher R."/>
            <person name="Zhu Q."/>
            <person name="Belda-Ferre P."/>
            <person name="Glukhov E."/>
            <person name="Rex R."/>
            <person name="Dorrestein P.C."/>
            <person name="Knight R."/>
            <person name="Pevzner P."/>
            <person name="Gerwick W.H."/>
            <person name="Gerwick L."/>
        </authorList>
    </citation>
    <scope>NUCLEOTIDE SEQUENCE</scope>
    <source>
        <strain evidence="3">SIO1C4</strain>
    </source>
</reference>